<evidence type="ECO:0000313" key="6">
    <source>
        <dbReference type="Proteomes" id="UP001168478"/>
    </source>
</evidence>
<dbReference type="SUPFAM" id="SSF48208">
    <property type="entry name" value="Six-hairpin glycosidases"/>
    <property type="match status" value="1"/>
</dbReference>
<feature type="chain" id="PRO_5043330941" evidence="1">
    <location>
        <begin position="20"/>
        <end position="670"/>
    </location>
</feature>
<sequence length="670" mass="75359">MKKTLLLLFLFSRFVLTFADNKTGWEISTSEKGGDYYGAVVANGRIGILPWREPFAVRDVFLNHVFDADGRNGVSRVLRGINPFQMQMYIDGRNVALNDVDDWTKTLSMRDAVHRTSFSYMKKAKVRYEVRALRNMPYAGLINVCVEALDDIVLDVRNVPVVPDEYRQPLTEMQSINVEGTALQIMRTHAFSLYRNNEVSASSAFVLPKNSGASVLTSQNSAEIYRHMSAGDTFSFCLIGSICTDRDFIDPCNESNRQVIYGVYNGISRLVSAHEAQWNEMWKSDIIIDGDDEAQTSVRLALYNLYSSVRAGSRLSIPPFGLSSQGYNGHIFWDAEIWMYPPLLFLNQGMAKSMIDYRFDRLAAARKKAEANGYMGVMFPWESDDAGEEACPTWALTGPFEHHITGDIGIAAWNYYCMTQDRKWLEQKGYPLIKEIADFWISRATRNADGTYSIDNVVCADEYAMGVDDNAFTNGVAVISLKNACKAAELCGMKCPRIWSELAGKIRIPRFEDGVIKEHEGYDGRGIKQVDVNLLAYPLHLVTDERDIRKNLSYYESRIDKNGPAMSFSIFAVQFARLMQPQKAYEMFVQSYRPNKLPPFGVISEGAGGTNPYFTTGAGGMLQAVINGFCGLEITDRGIRQLPSVLPPHWKKLTITGVGPDKKTYTRVQK</sequence>
<keyword evidence="4" id="KW-0378">Hydrolase</keyword>
<evidence type="ECO:0000313" key="3">
    <source>
        <dbReference type="EMBL" id="MDN0023246.1"/>
    </source>
</evidence>
<dbReference type="Gene3D" id="1.50.10.10">
    <property type="match status" value="1"/>
</dbReference>
<dbReference type="Gene3D" id="2.70.98.40">
    <property type="entry name" value="Glycoside hydrolase, family 65, N-terminal domain"/>
    <property type="match status" value="1"/>
</dbReference>
<dbReference type="Pfam" id="PF03632">
    <property type="entry name" value="Glyco_hydro_65m"/>
    <property type="match status" value="1"/>
</dbReference>
<proteinExistence type="predicted"/>
<protein>
    <submittedName>
        <fullName evidence="4">Glycoside hydrolase family 65 protein</fullName>
    </submittedName>
</protein>
<feature type="domain" description="Glycoside hydrolase family 65 central catalytic" evidence="2">
    <location>
        <begin position="299"/>
        <end position="522"/>
    </location>
</feature>
<dbReference type="RefSeq" id="WP_289825673.1">
    <property type="nucleotide sequence ID" value="NZ_JAUEIE010000010.1"/>
</dbReference>
<keyword evidence="5" id="KW-1185">Reference proteome</keyword>
<reference evidence="4" key="1">
    <citation type="submission" date="2023-06" db="EMBL/GenBank/DDBJ databases">
        <authorList>
            <person name="Zeman M."/>
            <person name="Kubasova T."/>
            <person name="Jahodarova E."/>
            <person name="Nykrynova M."/>
            <person name="Rychlik I."/>
        </authorList>
    </citation>
    <scope>NUCLEOTIDE SEQUENCE</scope>
    <source>
        <strain evidence="4">ET15</strain>
        <strain evidence="3">ET37</strain>
    </source>
</reference>
<dbReference type="PANTHER" id="PTHR11051">
    <property type="entry name" value="GLYCOSYL HYDROLASE-RELATED"/>
    <property type="match status" value="1"/>
</dbReference>
<dbReference type="Proteomes" id="UP001167831">
    <property type="component" value="Unassembled WGS sequence"/>
</dbReference>
<evidence type="ECO:0000259" key="2">
    <source>
        <dbReference type="Pfam" id="PF03632"/>
    </source>
</evidence>
<comment type="caution">
    <text evidence="4">The sequence shown here is derived from an EMBL/GenBank/DDBJ whole genome shotgun (WGS) entry which is preliminary data.</text>
</comment>
<dbReference type="InterPro" id="IPR008928">
    <property type="entry name" value="6-hairpin_glycosidase_sf"/>
</dbReference>
<dbReference type="GO" id="GO:0004553">
    <property type="term" value="F:hydrolase activity, hydrolyzing O-glycosyl compounds"/>
    <property type="evidence" value="ECO:0007669"/>
    <property type="project" value="TreeGrafter"/>
</dbReference>
<dbReference type="EMBL" id="JAUEIF010000010">
    <property type="protein sequence ID" value="MDN0025887.1"/>
    <property type="molecule type" value="Genomic_DNA"/>
</dbReference>
<name>A0AAW7JX17_9BACT</name>
<evidence type="ECO:0000313" key="5">
    <source>
        <dbReference type="Proteomes" id="UP001167831"/>
    </source>
</evidence>
<organism evidence="4 6">
    <name type="scientific">Leyella lascolaii</name>
    <dbReference type="NCBI Taxonomy" id="1776379"/>
    <lineage>
        <taxon>Bacteria</taxon>
        <taxon>Pseudomonadati</taxon>
        <taxon>Bacteroidota</taxon>
        <taxon>Bacteroidia</taxon>
        <taxon>Bacteroidales</taxon>
        <taxon>Prevotellaceae</taxon>
        <taxon>Leyella</taxon>
    </lineage>
</organism>
<dbReference type="GO" id="GO:0005975">
    <property type="term" value="P:carbohydrate metabolic process"/>
    <property type="evidence" value="ECO:0007669"/>
    <property type="project" value="InterPro"/>
</dbReference>
<keyword evidence="1" id="KW-0732">Signal</keyword>
<evidence type="ECO:0000313" key="4">
    <source>
        <dbReference type="EMBL" id="MDN0025887.1"/>
    </source>
</evidence>
<dbReference type="PANTHER" id="PTHR11051:SF8">
    <property type="entry name" value="PROTEIN-GLUCOSYLGALACTOSYLHYDROXYLYSINE GLUCOSIDASE"/>
    <property type="match status" value="1"/>
</dbReference>
<dbReference type="Proteomes" id="UP001168478">
    <property type="component" value="Unassembled WGS sequence"/>
</dbReference>
<accession>A0AAW7JX17</accession>
<dbReference type="InterPro" id="IPR012341">
    <property type="entry name" value="6hp_glycosidase-like_sf"/>
</dbReference>
<dbReference type="AlphaFoldDB" id="A0AAW7JX17"/>
<dbReference type="EMBL" id="JAUEIE010000010">
    <property type="protein sequence ID" value="MDN0023246.1"/>
    <property type="molecule type" value="Genomic_DNA"/>
</dbReference>
<feature type="signal peptide" evidence="1">
    <location>
        <begin position="1"/>
        <end position="19"/>
    </location>
</feature>
<reference evidence="4" key="2">
    <citation type="submission" date="2023-08" db="EMBL/GenBank/DDBJ databases">
        <title>Identification and characterization of horizontal gene transfer across gut microbiota members of farm animals based on homology search.</title>
        <authorList>
            <person name="Schwarzerova J."/>
            <person name="Nykrynova M."/>
            <person name="Jureckova K."/>
            <person name="Cejkova D."/>
            <person name="Rychlik I."/>
        </authorList>
    </citation>
    <scope>NUCLEOTIDE SEQUENCE</scope>
    <source>
        <strain evidence="4">ET15</strain>
        <strain evidence="3">ET37</strain>
    </source>
</reference>
<evidence type="ECO:0000256" key="1">
    <source>
        <dbReference type="SAM" id="SignalP"/>
    </source>
</evidence>
<dbReference type="InterPro" id="IPR005195">
    <property type="entry name" value="Glyco_hydro_65_M"/>
</dbReference>
<gene>
    <name evidence="3" type="ORF">QVN81_09470</name>
    <name evidence="4" type="ORF">QVN84_10215</name>
</gene>
<dbReference type="InterPro" id="IPR037018">
    <property type="entry name" value="GH65_N"/>
</dbReference>